<proteinExistence type="predicted"/>
<evidence type="ECO:0000313" key="1">
    <source>
        <dbReference type="EMBL" id="KAJ1677642.1"/>
    </source>
</evidence>
<organism evidence="1 2">
    <name type="scientific">Spiromyces aspiralis</name>
    <dbReference type="NCBI Taxonomy" id="68401"/>
    <lineage>
        <taxon>Eukaryota</taxon>
        <taxon>Fungi</taxon>
        <taxon>Fungi incertae sedis</taxon>
        <taxon>Zoopagomycota</taxon>
        <taxon>Kickxellomycotina</taxon>
        <taxon>Kickxellomycetes</taxon>
        <taxon>Kickxellales</taxon>
        <taxon>Kickxellaceae</taxon>
        <taxon>Spiromyces</taxon>
    </lineage>
</organism>
<comment type="caution">
    <text evidence="1">The sequence shown here is derived from an EMBL/GenBank/DDBJ whole genome shotgun (WGS) entry which is preliminary data.</text>
</comment>
<sequence length="226" mass="25317">MYSVRFPRTDRKGMGEIPKEVKHIIRVLLNPEEAKRPDIGDVLGYVLECRQPMVMPPVTSIHFEVNEPSSSSRPMSPSKFNLGATNCEPDRPGSTEVHTSEECEGSGRQQRAAVVTASPQIRRLHTYPKAKWLDEYEGHSDSEPVEGRMLQDAKHDGERKRAKPPGTPRDQPQGQVPSARDRLVEQNNGRRSSDVAPKMLAIDAPSSYRLRRFAVMAIRVAIIGLK</sequence>
<evidence type="ECO:0000313" key="2">
    <source>
        <dbReference type="Proteomes" id="UP001145114"/>
    </source>
</evidence>
<name>A0ACC1HN70_9FUNG</name>
<gene>
    <name evidence="1" type="ORF">EV182_005738</name>
</gene>
<dbReference type="EMBL" id="JAMZIH010002140">
    <property type="protein sequence ID" value="KAJ1677642.1"/>
    <property type="molecule type" value="Genomic_DNA"/>
</dbReference>
<accession>A0ACC1HN70</accession>
<dbReference type="Proteomes" id="UP001145114">
    <property type="component" value="Unassembled WGS sequence"/>
</dbReference>
<keyword evidence="2" id="KW-1185">Reference proteome</keyword>
<feature type="non-terminal residue" evidence="1">
    <location>
        <position position="226"/>
    </location>
</feature>
<protein>
    <submittedName>
        <fullName evidence="1">Uncharacterized protein</fullName>
    </submittedName>
</protein>
<reference evidence="1" key="1">
    <citation type="submission" date="2022-06" db="EMBL/GenBank/DDBJ databases">
        <title>Phylogenomic reconstructions and comparative analyses of Kickxellomycotina fungi.</title>
        <authorList>
            <person name="Reynolds N.K."/>
            <person name="Stajich J.E."/>
            <person name="Barry K."/>
            <person name="Grigoriev I.V."/>
            <person name="Crous P."/>
            <person name="Smith M.E."/>
        </authorList>
    </citation>
    <scope>NUCLEOTIDE SEQUENCE</scope>
    <source>
        <strain evidence="1">RSA 2271</strain>
    </source>
</reference>